<evidence type="ECO:0000313" key="7">
    <source>
        <dbReference type="Proteomes" id="UP000007015"/>
    </source>
</evidence>
<feature type="region of interest" description="Disordered" evidence="5">
    <location>
        <begin position="352"/>
        <end position="389"/>
    </location>
</feature>
<feature type="repeat" description="PPR" evidence="4">
    <location>
        <begin position="233"/>
        <end position="267"/>
    </location>
</feature>
<feature type="repeat" description="PPR" evidence="4">
    <location>
        <begin position="109"/>
        <end position="143"/>
    </location>
</feature>
<dbReference type="PANTHER" id="PTHR47942">
    <property type="entry name" value="TETRATRICOPEPTIDE REPEAT (TPR)-LIKE SUPERFAMILY PROTEIN-RELATED"/>
    <property type="match status" value="1"/>
</dbReference>
<keyword evidence="3" id="KW-0809">Transit peptide</keyword>
<dbReference type="GO" id="GO:0048731">
    <property type="term" value="P:system development"/>
    <property type="evidence" value="ECO:0007669"/>
    <property type="project" value="UniProtKB-ARBA"/>
</dbReference>
<dbReference type="FunFam" id="1.25.40.10:FF:000767">
    <property type="entry name" value="Pentatricopeptide repeat-containing protein mitochondrial"/>
    <property type="match status" value="1"/>
</dbReference>
<dbReference type="FunFam" id="1.25.40.10:FF:000125">
    <property type="entry name" value="Pentatricopeptide repeat-containing protein"/>
    <property type="match status" value="1"/>
</dbReference>
<dbReference type="Gramene" id="BGIOSGA026792-TA">
    <property type="protein sequence ID" value="BGIOSGA026792-PA"/>
    <property type="gene ID" value="BGIOSGA026792"/>
</dbReference>
<comment type="similarity">
    <text evidence="1">Belongs to the PPR family. PCMP-H subfamily.</text>
</comment>
<sequence length="389" mass="42838">MHRLRHHAALASSRLLVRDNQRITALARAGDVAAARRVFDAMPRRDAVSWNALLTALWRAGRDLPAARSLFDDMPSRNVISWNSIIAGCLAHGDLAAASAYFARAPRRNVASWNAMLAGLVRLGSMEDARSLFDQMPERNVVSYTTMVDGLARCGEVASARELFDAMPTRNLVSWAAMISGYVDNNMLEEARKLFEAMPEKNVVACTAMITGYCKEGDLQNARRLFDGIRAKDVISWNAIISGYVHNGLGEEATKLYIIMLREGIKPDQATLIALLTACSSLALLRQGRSTHAVVIKAMRVETRHEKEHILEVTATFIDPNLGLYRLCSQLAKTDDFRNRLAEKGLRGAVDLEQEAEATEDGGAVPDLDREAEDRQLVEAYDAPADGVA</sequence>
<dbReference type="AlphaFoldDB" id="B8BBT1"/>
<keyword evidence="7" id="KW-1185">Reference proteome</keyword>
<feature type="repeat" description="PPR" evidence="4">
    <location>
        <begin position="46"/>
        <end position="81"/>
    </location>
</feature>
<gene>
    <name evidence="6" type="ORF">OsI_29628</name>
</gene>
<dbReference type="EMBL" id="CM000133">
    <property type="protein sequence ID" value="EEC83755.1"/>
    <property type="molecule type" value="Genomic_DNA"/>
</dbReference>
<evidence type="ECO:0008006" key="8">
    <source>
        <dbReference type="Google" id="ProtNLM"/>
    </source>
</evidence>
<dbReference type="InterPro" id="IPR002885">
    <property type="entry name" value="PPR_rpt"/>
</dbReference>
<evidence type="ECO:0000256" key="2">
    <source>
        <dbReference type="ARBA" id="ARBA00022737"/>
    </source>
</evidence>
<name>B8BBT1_ORYSI</name>
<keyword evidence="2" id="KW-0677">Repeat</keyword>
<reference evidence="6 7" key="1">
    <citation type="journal article" date="2005" name="PLoS Biol.">
        <title>The genomes of Oryza sativa: a history of duplications.</title>
        <authorList>
            <person name="Yu J."/>
            <person name="Wang J."/>
            <person name="Lin W."/>
            <person name="Li S."/>
            <person name="Li H."/>
            <person name="Zhou J."/>
            <person name="Ni P."/>
            <person name="Dong W."/>
            <person name="Hu S."/>
            <person name="Zeng C."/>
            <person name="Zhang J."/>
            <person name="Zhang Y."/>
            <person name="Li R."/>
            <person name="Xu Z."/>
            <person name="Li S."/>
            <person name="Li X."/>
            <person name="Zheng H."/>
            <person name="Cong L."/>
            <person name="Lin L."/>
            <person name="Yin J."/>
            <person name="Geng J."/>
            <person name="Li G."/>
            <person name="Shi J."/>
            <person name="Liu J."/>
            <person name="Lv H."/>
            <person name="Li J."/>
            <person name="Wang J."/>
            <person name="Deng Y."/>
            <person name="Ran L."/>
            <person name="Shi X."/>
            <person name="Wang X."/>
            <person name="Wu Q."/>
            <person name="Li C."/>
            <person name="Ren X."/>
            <person name="Wang J."/>
            <person name="Wang X."/>
            <person name="Li D."/>
            <person name="Liu D."/>
            <person name="Zhang X."/>
            <person name="Ji Z."/>
            <person name="Zhao W."/>
            <person name="Sun Y."/>
            <person name="Zhang Z."/>
            <person name="Bao J."/>
            <person name="Han Y."/>
            <person name="Dong L."/>
            <person name="Ji J."/>
            <person name="Chen P."/>
            <person name="Wu S."/>
            <person name="Liu J."/>
            <person name="Xiao Y."/>
            <person name="Bu D."/>
            <person name="Tan J."/>
            <person name="Yang L."/>
            <person name="Ye C."/>
            <person name="Zhang J."/>
            <person name="Xu J."/>
            <person name="Zhou Y."/>
            <person name="Yu Y."/>
            <person name="Zhang B."/>
            <person name="Zhuang S."/>
            <person name="Wei H."/>
            <person name="Liu B."/>
            <person name="Lei M."/>
            <person name="Yu H."/>
            <person name="Li Y."/>
            <person name="Xu H."/>
            <person name="Wei S."/>
            <person name="He X."/>
            <person name="Fang L."/>
            <person name="Zhang Z."/>
            <person name="Zhang Y."/>
            <person name="Huang X."/>
            <person name="Su Z."/>
            <person name="Tong W."/>
            <person name="Li J."/>
            <person name="Tong Z."/>
            <person name="Li S."/>
            <person name="Ye J."/>
            <person name="Wang L."/>
            <person name="Fang L."/>
            <person name="Lei T."/>
            <person name="Chen C."/>
            <person name="Chen H."/>
            <person name="Xu Z."/>
            <person name="Li H."/>
            <person name="Huang H."/>
            <person name="Zhang F."/>
            <person name="Xu H."/>
            <person name="Li N."/>
            <person name="Zhao C."/>
            <person name="Li S."/>
            <person name="Dong L."/>
            <person name="Huang Y."/>
            <person name="Li L."/>
            <person name="Xi Y."/>
            <person name="Qi Q."/>
            <person name="Li W."/>
            <person name="Zhang B."/>
            <person name="Hu W."/>
            <person name="Zhang Y."/>
            <person name="Tian X."/>
            <person name="Jiao Y."/>
            <person name="Liang X."/>
            <person name="Jin J."/>
            <person name="Gao L."/>
            <person name="Zheng W."/>
            <person name="Hao B."/>
            <person name="Liu S."/>
            <person name="Wang W."/>
            <person name="Yuan L."/>
            <person name="Cao M."/>
            <person name="McDermott J."/>
            <person name="Samudrala R."/>
            <person name="Wang J."/>
            <person name="Wong G.K."/>
            <person name="Yang H."/>
        </authorList>
    </citation>
    <scope>NUCLEOTIDE SEQUENCE [LARGE SCALE GENOMIC DNA]</scope>
    <source>
        <strain evidence="7">cv. 93-11</strain>
    </source>
</reference>
<dbReference type="STRING" id="39946.B8BBT1"/>
<dbReference type="NCBIfam" id="TIGR00756">
    <property type="entry name" value="PPR"/>
    <property type="match status" value="5"/>
</dbReference>
<proteinExistence type="inferred from homology"/>
<dbReference type="InterPro" id="IPR051222">
    <property type="entry name" value="PPR/CCM1_RNA-binding"/>
</dbReference>
<dbReference type="Pfam" id="PF13041">
    <property type="entry name" value="PPR_2"/>
    <property type="match status" value="1"/>
</dbReference>
<evidence type="ECO:0000256" key="4">
    <source>
        <dbReference type="PROSITE-ProRule" id="PRU00708"/>
    </source>
</evidence>
<dbReference type="Proteomes" id="UP000007015">
    <property type="component" value="Chromosome 8"/>
</dbReference>
<dbReference type="InterPro" id="IPR011990">
    <property type="entry name" value="TPR-like_helical_dom_sf"/>
</dbReference>
<dbReference type="PANTHER" id="PTHR47942:SF39">
    <property type="entry name" value="PPR CONTAINING PLANT PROTEIN"/>
    <property type="match status" value="1"/>
</dbReference>
<evidence type="ECO:0000256" key="1">
    <source>
        <dbReference type="ARBA" id="ARBA00006643"/>
    </source>
</evidence>
<dbReference type="PROSITE" id="PS51375">
    <property type="entry name" value="PPR"/>
    <property type="match status" value="4"/>
</dbReference>
<dbReference type="Gene3D" id="1.25.40.10">
    <property type="entry name" value="Tetratricopeptide repeat domain"/>
    <property type="match status" value="3"/>
</dbReference>
<dbReference type="Pfam" id="PF12854">
    <property type="entry name" value="PPR_1"/>
    <property type="match status" value="1"/>
</dbReference>
<dbReference type="Pfam" id="PF01535">
    <property type="entry name" value="PPR"/>
    <property type="match status" value="4"/>
</dbReference>
<feature type="compositionally biased region" description="Basic and acidic residues" evidence="5">
    <location>
        <begin position="367"/>
        <end position="377"/>
    </location>
</feature>
<evidence type="ECO:0000256" key="3">
    <source>
        <dbReference type="ARBA" id="ARBA00022946"/>
    </source>
</evidence>
<accession>B8BBT1</accession>
<evidence type="ECO:0000313" key="6">
    <source>
        <dbReference type="EMBL" id="EEC83755.1"/>
    </source>
</evidence>
<dbReference type="HOGENOM" id="CLU_710562_0_0_1"/>
<dbReference type="FunFam" id="1.25.40.10:FF:000333">
    <property type="entry name" value="Pentatricopeptide repeat-containing protein"/>
    <property type="match status" value="1"/>
</dbReference>
<evidence type="ECO:0000256" key="5">
    <source>
        <dbReference type="SAM" id="MobiDB-lite"/>
    </source>
</evidence>
<organism evidence="6 7">
    <name type="scientific">Oryza sativa subsp. indica</name>
    <name type="common">Rice</name>
    <dbReference type="NCBI Taxonomy" id="39946"/>
    <lineage>
        <taxon>Eukaryota</taxon>
        <taxon>Viridiplantae</taxon>
        <taxon>Streptophyta</taxon>
        <taxon>Embryophyta</taxon>
        <taxon>Tracheophyta</taxon>
        <taxon>Spermatophyta</taxon>
        <taxon>Magnoliopsida</taxon>
        <taxon>Liliopsida</taxon>
        <taxon>Poales</taxon>
        <taxon>Poaceae</taxon>
        <taxon>BOP clade</taxon>
        <taxon>Oryzoideae</taxon>
        <taxon>Oryzeae</taxon>
        <taxon>Oryzinae</taxon>
        <taxon>Oryza</taxon>
        <taxon>Oryza sativa</taxon>
    </lineage>
</organism>
<protein>
    <recommendedName>
        <fullName evidence="8">Pentatricopeptide repeat-containing protein</fullName>
    </recommendedName>
</protein>
<feature type="repeat" description="PPR" evidence="4">
    <location>
        <begin position="171"/>
        <end position="205"/>
    </location>
</feature>
<dbReference type="OMA" id="HISRYAR"/>